<dbReference type="PANTHER" id="PTHR15503:SF45">
    <property type="entry name" value="RNA-DIRECTED DNA POLYMERASE HOMOLOG"/>
    <property type="match status" value="1"/>
</dbReference>
<dbReference type="KEGG" id="ghi:107900079"/>
<reference evidence="2" key="1">
    <citation type="journal article" date="2020" name="Nat. Genet.">
        <title>Genomic diversifications of five Gossypium allopolyploid species and their impact on cotton improvement.</title>
        <authorList>
            <person name="Chen Z.J."/>
            <person name="Sreedasyam A."/>
            <person name="Ando A."/>
            <person name="Song Q."/>
            <person name="De Santiago L.M."/>
            <person name="Hulse-Kemp A.M."/>
            <person name="Ding M."/>
            <person name="Ye W."/>
            <person name="Kirkbride R.C."/>
            <person name="Jenkins J."/>
            <person name="Plott C."/>
            <person name="Lovell J."/>
            <person name="Lin Y.M."/>
            <person name="Vaughn R."/>
            <person name="Liu B."/>
            <person name="Simpson S."/>
            <person name="Scheffler B.E."/>
            <person name="Wen L."/>
            <person name="Saski C.A."/>
            <person name="Grover C.E."/>
            <person name="Hu G."/>
            <person name="Conover J.L."/>
            <person name="Carlson J.W."/>
            <person name="Shu S."/>
            <person name="Boston L.B."/>
            <person name="Williams M."/>
            <person name="Peterson D.G."/>
            <person name="McGee K."/>
            <person name="Jones D.C."/>
            <person name="Wendel J.F."/>
            <person name="Stelly D.M."/>
            <person name="Grimwood J."/>
            <person name="Schmutz J."/>
        </authorList>
    </citation>
    <scope>NUCLEOTIDE SEQUENCE [LARGE SCALE GENOMIC DNA]</scope>
    <source>
        <strain evidence="2">cv. TM-1</strain>
    </source>
</reference>
<dbReference type="AlphaFoldDB" id="A0A1U8IT76"/>
<name>A0A1U8IT76_GOSHI</name>
<evidence type="ECO:0008006" key="4">
    <source>
        <dbReference type="Google" id="ProtNLM"/>
    </source>
</evidence>
<gene>
    <name evidence="3" type="primary">LOC107900079</name>
</gene>
<dbReference type="RefSeq" id="XP_016681281.1">
    <property type="nucleotide sequence ID" value="XM_016825792.1"/>
</dbReference>
<dbReference type="Proteomes" id="UP000818029">
    <property type="component" value="Chromosome D06"/>
</dbReference>
<proteinExistence type="predicted"/>
<dbReference type="PANTHER" id="PTHR15503">
    <property type="entry name" value="LDOC1 RELATED"/>
    <property type="match status" value="1"/>
</dbReference>
<reference evidence="3" key="2">
    <citation type="submission" date="2025-08" db="UniProtKB">
        <authorList>
            <consortium name="RefSeq"/>
        </authorList>
    </citation>
    <scope>IDENTIFICATION</scope>
</reference>
<accession>A0A1U8IT76</accession>
<evidence type="ECO:0000256" key="1">
    <source>
        <dbReference type="SAM" id="MobiDB-lite"/>
    </source>
</evidence>
<dbReference type="GeneID" id="107900079"/>
<dbReference type="OrthoDB" id="2272416at2759"/>
<dbReference type="InterPro" id="IPR032567">
    <property type="entry name" value="RTL1-rel"/>
</dbReference>
<feature type="region of interest" description="Disordered" evidence="1">
    <location>
        <begin position="31"/>
        <end position="94"/>
    </location>
</feature>
<protein>
    <recommendedName>
        <fullName evidence="4">Gag-Pol polyprotein</fullName>
    </recommendedName>
</protein>
<evidence type="ECO:0000313" key="3">
    <source>
        <dbReference type="RefSeq" id="XP_016681281.1"/>
    </source>
</evidence>
<organism evidence="2 3">
    <name type="scientific">Gossypium hirsutum</name>
    <name type="common">Upland cotton</name>
    <name type="synonym">Gossypium mexicanum</name>
    <dbReference type="NCBI Taxonomy" id="3635"/>
    <lineage>
        <taxon>Eukaryota</taxon>
        <taxon>Viridiplantae</taxon>
        <taxon>Streptophyta</taxon>
        <taxon>Embryophyta</taxon>
        <taxon>Tracheophyta</taxon>
        <taxon>Spermatophyta</taxon>
        <taxon>Magnoliopsida</taxon>
        <taxon>eudicotyledons</taxon>
        <taxon>Gunneridae</taxon>
        <taxon>Pentapetalae</taxon>
        <taxon>rosids</taxon>
        <taxon>malvids</taxon>
        <taxon>Malvales</taxon>
        <taxon>Malvaceae</taxon>
        <taxon>Malvoideae</taxon>
        <taxon>Gossypium</taxon>
    </lineage>
</organism>
<dbReference type="PaxDb" id="3635-A0A1U8IT76"/>
<keyword evidence="2" id="KW-1185">Reference proteome</keyword>
<feature type="compositionally biased region" description="Basic residues" evidence="1">
    <location>
        <begin position="41"/>
        <end position="59"/>
    </location>
</feature>
<evidence type="ECO:0000313" key="2">
    <source>
        <dbReference type="Proteomes" id="UP000818029"/>
    </source>
</evidence>
<sequence length="252" mass="27956">MKTKLLFGILELKKFVVLVDRAYKAEELSKEKRQAEIKARVPSKRFTGKSHQLASKKSKKYYDRSTTSAGYSGRDRGTRRSSPRSQATFVASADSVRNTKPRCKHCNKLHFGKCRMKSGACFRSGSFDHYLRYCPEKPEKDSIQPLRLSNVAAKGRLPRNLGNTSGSRGVTKDLTVRSEARAPVRTYASCARENASTPDVINGTFSLIDNGVTALIDPDELPRLPPVRGVEFAIDLVPGTTPILIASYMLSI</sequence>